<reference evidence="2" key="1">
    <citation type="submission" date="2019-07" db="EMBL/GenBank/DDBJ databases">
        <title>Complete Genome Sequences of Vibrion rotiferianus strain AM7.</title>
        <authorList>
            <person name="Miyazaki K."/>
            <person name="Wiseschart A."/>
            <person name="Pootanakit K."/>
            <person name="Ishimori K."/>
            <person name="Kitahara K."/>
        </authorList>
    </citation>
    <scope>NUCLEOTIDE SEQUENCE [LARGE SCALE GENOMIC DNA]</scope>
    <source>
        <strain evidence="2">AM7</strain>
    </source>
</reference>
<dbReference type="EMBL" id="AP019799">
    <property type="protein sequence ID" value="BBL90444.1"/>
    <property type="molecule type" value="Genomic_DNA"/>
</dbReference>
<proteinExistence type="predicted"/>
<sequence length="59" mass="6525">MGMSYLIIGFAQILKLSVAFVSDLRHTIDCVFAYVTSLFVICEANATFSTPEGYIQTVK</sequence>
<dbReference type="Proteomes" id="UP000315115">
    <property type="component" value="Chromosome 2"/>
</dbReference>
<name>A0A510I9N1_9VIBR</name>
<evidence type="ECO:0000313" key="1">
    <source>
        <dbReference type="EMBL" id="BBL90444.1"/>
    </source>
</evidence>
<gene>
    <name evidence="1" type="ORF">VroAM7_30970</name>
</gene>
<accession>A0A510I9N1</accession>
<dbReference type="AlphaFoldDB" id="A0A510I9N1"/>
<evidence type="ECO:0000313" key="2">
    <source>
        <dbReference type="Proteomes" id="UP000315115"/>
    </source>
</evidence>
<organism evidence="1 2">
    <name type="scientific">Vibrio rotiferianus</name>
    <dbReference type="NCBI Taxonomy" id="190895"/>
    <lineage>
        <taxon>Bacteria</taxon>
        <taxon>Pseudomonadati</taxon>
        <taxon>Pseudomonadota</taxon>
        <taxon>Gammaproteobacteria</taxon>
        <taxon>Vibrionales</taxon>
        <taxon>Vibrionaceae</taxon>
        <taxon>Vibrio</taxon>
    </lineage>
</organism>
<protein>
    <submittedName>
        <fullName evidence="1">Uncharacterized protein</fullName>
    </submittedName>
</protein>